<evidence type="ECO:0000313" key="2">
    <source>
        <dbReference type="EMBL" id="OCT54444.1"/>
    </source>
</evidence>
<evidence type="ECO:0008006" key="4">
    <source>
        <dbReference type="Google" id="ProtNLM"/>
    </source>
</evidence>
<dbReference type="Proteomes" id="UP000094526">
    <property type="component" value="Unassembled WGS sequence"/>
</dbReference>
<feature type="region of interest" description="Disordered" evidence="1">
    <location>
        <begin position="175"/>
        <end position="220"/>
    </location>
</feature>
<protein>
    <recommendedName>
        <fullName evidence="4">BTB domain-containing protein</fullName>
    </recommendedName>
</protein>
<gene>
    <name evidence="2" type="ORF">CLCR_00844</name>
</gene>
<dbReference type="AlphaFoldDB" id="A0A1C1D146"/>
<dbReference type="OrthoDB" id="10493300at2759"/>
<feature type="compositionally biased region" description="Polar residues" evidence="1">
    <location>
        <begin position="202"/>
        <end position="214"/>
    </location>
</feature>
<feature type="compositionally biased region" description="Polar residues" evidence="1">
    <location>
        <begin position="182"/>
        <end position="195"/>
    </location>
</feature>
<reference evidence="3" key="1">
    <citation type="submission" date="2015-07" db="EMBL/GenBank/DDBJ databases">
        <authorList>
            <person name="Teixeira M.M."/>
            <person name="Souza R.C."/>
            <person name="Almeida L.G."/>
            <person name="Vicente V.A."/>
            <person name="de Hoog S."/>
            <person name="Bocca A.L."/>
            <person name="de Almeida S.R."/>
            <person name="Vasconcelos A.T."/>
            <person name="Felipe M.S."/>
        </authorList>
    </citation>
    <scope>NUCLEOTIDE SEQUENCE [LARGE SCALE GENOMIC DNA]</scope>
    <source>
        <strain evidence="3">KSF</strain>
    </source>
</reference>
<evidence type="ECO:0000313" key="3">
    <source>
        <dbReference type="Proteomes" id="UP000094526"/>
    </source>
</evidence>
<organism evidence="2 3">
    <name type="scientific">Cladophialophora carrionii</name>
    <dbReference type="NCBI Taxonomy" id="86049"/>
    <lineage>
        <taxon>Eukaryota</taxon>
        <taxon>Fungi</taxon>
        <taxon>Dikarya</taxon>
        <taxon>Ascomycota</taxon>
        <taxon>Pezizomycotina</taxon>
        <taxon>Eurotiomycetes</taxon>
        <taxon>Chaetothyriomycetidae</taxon>
        <taxon>Chaetothyriales</taxon>
        <taxon>Herpotrichiellaceae</taxon>
        <taxon>Cladophialophora</taxon>
    </lineage>
</organism>
<dbReference type="EMBL" id="LGRB01000004">
    <property type="protein sequence ID" value="OCT54444.1"/>
    <property type="molecule type" value="Genomic_DNA"/>
</dbReference>
<name>A0A1C1D146_9EURO</name>
<evidence type="ECO:0000256" key="1">
    <source>
        <dbReference type="SAM" id="MobiDB-lite"/>
    </source>
</evidence>
<sequence>MQRFCDFSIPKSPSNSLRRPLLRITDMPRRGVSLLSGKRGGDASASSDGRGRDNAHRGRTRKTVKTSIVEPKDGDTLRPLHRKRKAPGPDTQPPPDTSEDVEIKPGEPPVKRQAISRSRHENPPLPADEATPLEADEHKPHFNGIPYDKESHCSSPPLPPADAWKAEIRQHIGEENAETDNDASTSNTSAATKCSRNIPEANPQQESVSSGSNESRAKEVVERRAVTAPLSAVLRPRPVLHFISDQRALEQSARAWTTAKSKVSITQNGDLVMKYRHQIPLPSNPHPAIFHICLPTARDGGWKNVDISAEILSQSSYLINQMVNKFGFVALEDGYVNLGKVSEDVLEACLAYLEGGYLYITLPAPPLSDEFKRKLLEFTHVAHVFNIPILMRTAMHAFCTAYHRCVKDLCINEVMRHVVLEATFEGNPVSRYLASTPPERIITGMICRDGLPHEKADIDRICTVEHDQWHRIWSGEAKKFPRYPCSEKFVKERAASR</sequence>
<accession>A0A1C1D146</accession>
<dbReference type="VEuPathDB" id="FungiDB:CLCR_00844"/>
<keyword evidence="3" id="KW-1185">Reference proteome</keyword>
<comment type="caution">
    <text evidence="2">The sequence shown here is derived from an EMBL/GenBank/DDBJ whole genome shotgun (WGS) entry which is preliminary data.</text>
</comment>
<feature type="region of interest" description="Disordered" evidence="1">
    <location>
        <begin position="1"/>
        <end position="161"/>
    </location>
</feature>
<proteinExistence type="predicted"/>